<dbReference type="PANTHER" id="PTHR32347">
    <property type="entry name" value="EFFLUX SYSTEM COMPONENT YKNX-RELATED"/>
    <property type="match status" value="1"/>
</dbReference>
<dbReference type="OrthoDB" id="92280at2"/>
<dbReference type="STRING" id="572544.Ilyop_0823"/>
<dbReference type="Gene3D" id="2.40.50.100">
    <property type="match status" value="1"/>
</dbReference>
<dbReference type="RefSeq" id="WP_013387279.1">
    <property type="nucleotide sequence ID" value="NC_014632.1"/>
</dbReference>
<evidence type="ECO:0000256" key="2">
    <source>
        <dbReference type="ARBA" id="ARBA00023054"/>
    </source>
</evidence>
<evidence type="ECO:0000313" key="4">
    <source>
        <dbReference type="EMBL" id="ADO82609.1"/>
    </source>
</evidence>
<dbReference type="PRINTS" id="PR01490">
    <property type="entry name" value="RTXTOXIND"/>
</dbReference>
<evidence type="ECO:0000313" key="5">
    <source>
        <dbReference type="Proteomes" id="UP000006875"/>
    </source>
</evidence>
<dbReference type="InterPro" id="IPR050465">
    <property type="entry name" value="UPF0194_transport"/>
</dbReference>
<name>E3H7M7_ILYPC</name>
<accession>E3H7M7</accession>
<evidence type="ECO:0000256" key="1">
    <source>
        <dbReference type="ARBA" id="ARBA00004196"/>
    </source>
</evidence>
<dbReference type="Proteomes" id="UP000006875">
    <property type="component" value="Chromosome"/>
</dbReference>
<proteinExistence type="predicted"/>
<dbReference type="AlphaFoldDB" id="E3H7M7"/>
<organism evidence="4 5">
    <name type="scientific">Ilyobacter polytropus (strain ATCC 51220 / DSM 2926 / LMG 16218 / CuHBu1)</name>
    <dbReference type="NCBI Taxonomy" id="572544"/>
    <lineage>
        <taxon>Bacteria</taxon>
        <taxon>Fusobacteriati</taxon>
        <taxon>Fusobacteriota</taxon>
        <taxon>Fusobacteriia</taxon>
        <taxon>Fusobacteriales</taxon>
        <taxon>Fusobacteriaceae</taxon>
        <taxon>Ilyobacter</taxon>
    </lineage>
</organism>
<dbReference type="EMBL" id="CP002281">
    <property type="protein sequence ID" value="ADO82609.1"/>
    <property type="molecule type" value="Genomic_DNA"/>
</dbReference>
<protein>
    <recommendedName>
        <fullName evidence="6">Efflux transporter, RND family, MFP subunit</fullName>
    </recommendedName>
</protein>
<keyword evidence="5" id="KW-1185">Reference proteome</keyword>
<reference evidence="4 5" key="1">
    <citation type="journal article" date="2010" name="Stand. Genomic Sci.">
        <title>Complete genome sequence of Ilyobacter polytropus type strain (CuHbu1).</title>
        <authorList>
            <person name="Sikorski J."/>
            <person name="Chertkov O."/>
            <person name="Lapidus A."/>
            <person name="Nolan M."/>
            <person name="Lucas S."/>
            <person name="Del Rio T.G."/>
            <person name="Tice H."/>
            <person name="Cheng J.F."/>
            <person name="Tapia R."/>
            <person name="Han C."/>
            <person name="Goodwin L."/>
            <person name="Pitluck S."/>
            <person name="Liolios K."/>
            <person name="Ivanova N."/>
            <person name="Mavromatis K."/>
            <person name="Mikhailova N."/>
            <person name="Pati A."/>
            <person name="Chen A."/>
            <person name="Palaniappan K."/>
            <person name="Land M."/>
            <person name="Hauser L."/>
            <person name="Chang Y.J."/>
            <person name="Jeffries C.D."/>
            <person name="Brambilla E."/>
            <person name="Yasawong M."/>
            <person name="Rohde M."/>
            <person name="Pukall R."/>
            <person name="Spring S."/>
            <person name="Goker M."/>
            <person name="Woyke T."/>
            <person name="Bristow J."/>
            <person name="Eisen J.A."/>
            <person name="Markowitz V."/>
            <person name="Hugenholtz P."/>
            <person name="Kyrpides N.C."/>
            <person name="Klenk H.P."/>
        </authorList>
    </citation>
    <scope>NUCLEOTIDE SEQUENCE [LARGE SCALE GENOMIC DNA]</scope>
    <source>
        <strain evidence="5">ATCC 51220 / DSM 2926 / LMG 16218 / CuHBu1</strain>
    </source>
</reference>
<dbReference type="eggNOG" id="COG0845">
    <property type="taxonomic scope" value="Bacteria"/>
</dbReference>
<feature type="coiled-coil region" evidence="3">
    <location>
        <begin position="105"/>
        <end position="172"/>
    </location>
</feature>
<dbReference type="PANTHER" id="PTHR32347:SF14">
    <property type="entry name" value="EFFLUX SYSTEM COMPONENT YKNX-RELATED"/>
    <property type="match status" value="1"/>
</dbReference>
<evidence type="ECO:0008006" key="6">
    <source>
        <dbReference type="Google" id="ProtNLM"/>
    </source>
</evidence>
<dbReference type="GO" id="GO:0030313">
    <property type="term" value="C:cell envelope"/>
    <property type="evidence" value="ECO:0007669"/>
    <property type="project" value="UniProtKB-SubCell"/>
</dbReference>
<dbReference type="KEGG" id="ipo:Ilyop_0823"/>
<evidence type="ECO:0000256" key="3">
    <source>
        <dbReference type="SAM" id="Coils"/>
    </source>
</evidence>
<keyword evidence="2 3" id="KW-0175">Coiled coil</keyword>
<gene>
    <name evidence="4" type="ordered locus">Ilyop_0823</name>
</gene>
<sequence length="453" mass="51168">MKRKNWIILIIILIILATRNMDFVKDIKNLSFRKKDDKNIAPVVRIEKLKKGSMNGDLLFQGVVVPKETIPLYVNVPVTVENILVKSGSLVNSGDSLLEFSASIKSELERSLEEVNLDLNNIDLELRDLTSGSLKLELENKTLEIRSLKAEINAMERALKVLKFESRTLREQADAKMRLFENDGISSIEANAAETNADKKEAEFTDQISSLDISRQQYELLLLSYERLKRELNLKRITLKSRRRKILLEKRDLEAKLNNVNEPLKSPINGLVAEIFVEEGIPVARGKKLISVVPEGSYMIKVDVPLYIASMIEKGQKAKVTLSDNKSDQSYEGVVEKVAQGASVVETKNYEDKVVEVYVDVEKTEGLKLGYYTTVSIEEGKSGDLLTLNSFSVLEDEGKPFVYIFEDGMAKKRYIKTGKVDSFRIEVLDLPEGTPIVVNPFEVYDNKKIVAEN</sequence>
<dbReference type="HOGENOM" id="CLU_018816_14_5_0"/>
<comment type="subcellular location">
    <subcellularLocation>
        <location evidence="1">Cell envelope</location>
    </subcellularLocation>
</comment>
<dbReference type="Gene3D" id="2.40.420.20">
    <property type="match status" value="1"/>
</dbReference>